<dbReference type="Proteomes" id="UP000712045">
    <property type="component" value="Unassembled WGS sequence"/>
</dbReference>
<keyword evidence="2" id="KW-1185">Reference proteome</keyword>
<protein>
    <submittedName>
        <fullName evidence="1">Uncharacterized protein</fullName>
    </submittedName>
</protein>
<sequence>MTEHLGTAPERSLLSDAAVVTGPAMTHRVWRTPTHAVVLGPAADNGPYGYLTHLQLSLTPLTCAPELPLAADENALDAWITAHVDW</sequence>
<organism evidence="1 2">
    <name type="scientific">Streptomyces durocortorensis</name>
    <dbReference type="NCBI Taxonomy" id="2811104"/>
    <lineage>
        <taxon>Bacteria</taxon>
        <taxon>Bacillati</taxon>
        <taxon>Actinomycetota</taxon>
        <taxon>Actinomycetes</taxon>
        <taxon>Kitasatosporales</taxon>
        <taxon>Streptomycetaceae</taxon>
        <taxon>Streptomyces</taxon>
    </lineage>
</organism>
<proteinExistence type="predicted"/>
<gene>
    <name evidence="1" type="ORF">JS521_26465</name>
</gene>
<evidence type="ECO:0000313" key="2">
    <source>
        <dbReference type="Proteomes" id="UP000712045"/>
    </source>
</evidence>
<evidence type="ECO:0000313" key="1">
    <source>
        <dbReference type="EMBL" id="MBM7057307.1"/>
    </source>
</evidence>
<accession>A0ABS2I631</accession>
<reference evidence="1 2" key="1">
    <citation type="submission" date="2021-02" db="EMBL/GenBank/DDBJ databases">
        <title>Genome Streptomyces sp. RHZ10.</title>
        <authorList>
            <person name="Besaury L."/>
        </authorList>
    </citation>
    <scope>NUCLEOTIDE SEQUENCE [LARGE SCALE GENOMIC DNA]</scope>
    <source>
        <strain evidence="1 2">RHZ10</strain>
    </source>
</reference>
<dbReference type="EMBL" id="JAFEUF010000182">
    <property type="protein sequence ID" value="MBM7057307.1"/>
    <property type="molecule type" value="Genomic_DNA"/>
</dbReference>
<name>A0ABS2I631_9ACTN</name>
<comment type="caution">
    <text evidence="1">The sequence shown here is derived from an EMBL/GenBank/DDBJ whole genome shotgun (WGS) entry which is preliminary data.</text>
</comment>